<dbReference type="GO" id="GO:0010738">
    <property type="term" value="P:regulation of protein kinase A signaling"/>
    <property type="evidence" value="ECO:0007669"/>
    <property type="project" value="TreeGrafter"/>
</dbReference>
<evidence type="ECO:0000313" key="3">
    <source>
        <dbReference type="WBParaSite" id="Gr19_v10_g6337.t1"/>
    </source>
</evidence>
<reference evidence="3" key="1">
    <citation type="submission" date="2022-11" db="UniProtKB">
        <authorList>
            <consortium name="WormBaseParasite"/>
        </authorList>
    </citation>
    <scope>IDENTIFICATION</scope>
</reference>
<feature type="domain" description="A-kinase anchor protein 7-like phosphoesterase" evidence="1">
    <location>
        <begin position="15"/>
        <end position="205"/>
    </location>
</feature>
<keyword evidence="2" id="KW-1185">Reference proteome</keyword>
<dbReference type="InterPro" id="IPR019510">
    <property type="entry name" value="AKAP7-like_phosphoesterase"/>
</dbReference>
<dbReference type="AlphaFoldDB" id="A0A914I3S7"/>
<dbReference type="WBParaSite" id="Gr19_v10_g6337.t1">
    <property type="protein sequence ID" value="Gr19_v10_g6337.t1"/>
    <property type="gene ID" value="Gr19_v10_g6337"/>
</dbReference>
<dbReference type="Proteomes" id="UP000887572">
    <property type="component" value="Unplaced"/>
</dbReference>
<dbReference type="Pfam" id="PF10469">
    <property type="entry name" value="AKAP7_NLS"/>
    <property type="match status" value="1"/>
</dbReference>
<name>A0A914I3S7_GLORO</name>
<dbReference type="GO" id="GO:0034237">
    <property type="term" value="F:protein kinase A regulatory subunit binding"/>
    <property type="evidence" value="ECO:0007669"/>
    <property type="project" value="TreeGrafter"/>
</dbReference>
<organism evidence="2 3">
    <name type="scientific">Globodera rostochiensis</name>
    <name type="common">Golden nematode worm</name>
    <name type="synonym">Heterodera rostochiensis</name>
    <dbReference type="NCBI Taxonomy" id="31243"/>
    <lineage>
        <taxon>Eukaryota</taxon>
        <taxon>Metazoa</taxon>
        <taxon>Ecdysozoa</taxon>
        <taxon>Nematoda</taxon>
        <taxon>Chromadorea</taxon>
        <taxon>Rhabditida</taxon>
        <taxon>Tylenchina</taxon>
        <taxon>Tylenchomorpha</taxon>
        <taxon>Tylenchoidea</taxon>
        <taxon>Heteroderidae</taxon>
        <taxon>Heteroderinae</taxon>
        <taxon>Globodera</taxon>
    </lineage>
</organism>
<dbReference type="GO" id="GO:0005829">
    <property type="term" value="C:cytosol"/>
    <property type="evidence" value="ECO:0007669"/>
    <property type="project" value="TreeGrafter"/>
</dbReference>
<dbReference type="InterPro" id="IPR009097">
    <property type="entry name" value="Cyclic_Pdiesterase"/>
</dbReference>
<dbReference type="SUPFAM" id="SSF55144">
    <property type="entry name" value="LigT-like"/>
    <property type="match status" value="1"/>
</dbReference>
<sequence length="222" mass="25583">MSTVLSEGQKSANAFVTFHVKSSEVVSNIQTIHRELLQFDSDFSHTFQPLQSLHVTLLIIHLNKQNFQNACEALSSTVQHFQREHQQQFTVNFNGIRHNGEASMYAQIDTQSALWLTKLREIAIAQFESRGIPSLNPFKESRFEAHATILYLRSKSDRKMIKWWTEEEAKWEGRNLGTEHVKVLQICDIDLDDATEDYKVMYEVNVEEHFIENASSGHTEAA</sequence>
<proteinExistence type="predicted"/>
<protein>
    <submittedName>
        <fullName evidence="3">A-kinase anchor protein 7-like phosphoesterase domain-containing protein</fullName>
    </submittedName>
</protein>
<dbReference type="InterPro" id="IPR052641">
    <property type="entry name" value="AKAP7_isoform_gamma"/>
</dbReference>
<evidence type="ECO:0000259" key="1">
    <source>
        <dbReference type="Pfam" id="PF10469"/>
    </source>
</evidence>
<evidence type="ECO:0000313" key="2">
    <source>
        <dbReference type="Proteomes" id="UP000887572"/>
    </source>
</evidence>
<accession>A0A914I3S7</accession>
<dbReference type="PANTHER" id="PTHR15934">
    <property type="entry name" value="RNA 2',3'-CYCLIC PHOSPHODIESTERASE"/>
    <property type="match status" value="1"/>
</dbReference>
<dbReference type="Gene3D" id="3.90.1140.10">
    <property type="entry name" value="Cyclic phosphodiesterase"/>
    <property type="match status" value="1"/>
</dbReference>
<dbReference type="PANTHER" id="PTHR15934:SF2">
    <property type="entry name" value="A-KINASE ANCHOR PROTEIN 7-LIKE PHOSPHOESTERASE DOMAIN-CONTAINING PROTEIN"/>
    <property type="match status" value="1"/>
</dbReference>